<dbReference type="InterPro" id="IPR028921">
    <property type="entry name" value="NTF2_fold_dom"/>
</dbReference>
<protein>
    <recommendedName>
        <fullName evidence="1">NTF2 fold domain-containing protein</fullName>
    </recommendedName>
</protein>
<keyword evidence="3" id="KW-1185">Reference proteome</keyword>
<organism evidence="2 3">
    <name type="scientific">Flavobacterium piscis</name>
    <dbReference type="NCBI Taxonomy" id="1114874"/>
    <lineage>
        <taxon>Bacteria</taxon>
        <taxon>Pseudomonadati</taxon>
        <taxon>Bacteroidota</taxon>
        <taxon>Flavobacteriia</taxon>
        <taxon>Flavobacteriales</taxon>
        <taxon>Flavobacteriaceae</taxon>
        <taxon>Flavobacterium</taxon>
    </lineage>
</organism>
<dbReference type="EMBL" id="JAVDWQ010000005">
    <property type="protein sequence ID" value="MDR7210107.1"/>
    <property type="molecule type" value="Genomic_DNA"/>
</dbReference>
<comment type="caution">
    <text evidence="2">The sequence shown here is derived from an EMBL/GenBank/DDBJ whole genome shotgun (WGS) entry which is preliminary data.</text>
</comment>
<evidence type="ECO:0000259" key="1">
    <source>
        <dbReference type="Pfam" id="PF15631"/>
    </source>
</evidence>
<dbReference type="Proteomes" id="UP001269081">
    <property type="component" value="Unassembled WGS sequence"/>
</dbReference>
<name>A0ABU1Y794_9FLAO</name>
<gene>
    <name evidence="2" type="ORF">J2W48_002046</name>
</gene>
<dbReference type="Pfam" id="PF15631">
    <property type="entry name" value="Imm-NTF2-2"/>
    <property type="match status" value="1"/>
</dbReference>
<accession>A0ABU1Y794</accession>
<feature type="domain" description="NTF2 fold" evidence="1">
    <location>
        <begin position="59"/>
        <end position="124"/>
    </location>
</feature>
<proteinExistence type="predicted"/>
<evidence type="ECO:0000313" key="3">
    <source>
        <dbReference type="Proteomes" id="UP001269081"/>
    </source>
</evidence>
<reference evidence="2 3" key="1">
    <citation type="submission" date="2023-07" db="EMBL/GenBank/DDBJ databases">
        <title>Sorghum-associated microbial communities from plants grown in Nebraska, USA.</title>
        <authorList>
            <person name="Schachtman D."/>
        </authorList>
    </citation>
    <scope>NUCLEOTIDE SEQUENCE [LARGE SCALE GENOMIC DNA]</scope>
    <source>
        <strain evidence="2 3">4129</strain>
    </source>
</reference>
<sequence>MKYFLLVILIYSFSCCSQNKRLVLGKEYAQEELKIALSKELQHNVVDYKTIIIKDSISAVKIAETILFDIYGKQNIEKQKPYETYFLDQYWIVSGTLPEGYKGGTFLIIIDARNSKILKITHEK</sequence>
<dbReference type="RefSeq" id="WP_310280834.1">
    <property type="nucleotide sequence ID" value="NZ_JAVDWQ010000005.1"/>
</dbReference>
<evidence type="ECO:0000313" key="2">
    <source>
        <dbReference type="EMBL" id="MDR7210107.1"/>
    </source>
</evidence>